<keyword evidence="3 5" id="KW-0690">Ribosome biogenesis</keyword>
<reference evidence="7 8" key="1">
    <citation type="submission" date="2017-03" db="EMBL/GenBank/DDBJ databases">
        <title>Genomes of endolithic fungi from Antarctica.</title>
        <authorList>
            <person name="Coleine C."/>
            <person name="Masonjones S."/>
            <person name="Stajich J.E."/>
        </authorList>
    </citation>
    <scope>NUCLEOTIDE SEQUENCE [LARGE SCALE GENOMIC DNA]</scope>
    <source>
        <strain evidence="7 8">CCFEE 5187</strain>
    </source>
</reference>
<feature type="compositionally biased region" description="Basic and acidic residues" evidence="6">
    <location>
        <begin position="288"/>
        <end position="321"/>
    </location>
</feature>
<dbReference type="Pfam" id="PF07767">
    <property type="entry name" value="Nop53"/>
    <property type="match status" value="1"/>
</dbReference>
<proteinExistence type="inferred from homology"/>
<dbReference type="OrthoDB" id="5072at2759"/>
<comment type="caution">
    <text evidence="7">The sequence shown here is derived from an EMBL/GenBank/DDBJ whole genome shotgun (WGS) entry which is preliminary data.</text>
</comment>
<dbReference type="PANTHER" id="PTHR14211:SF7">
    <property type="entry name" value="RIBOSOME BIOGENESIS PROTEIN NOP53"/>
    <property type="match status" value="1"/>
</dbReference>
<dbReference type="GO" id="GO:0008097">
    <property type="term" value="F:5S rRNA binding"/>
    <property type="evidence" value="ECO:0007669"/>
    <property type="project" value="TreeGrafter"/>
</dbReference>
<organism evidence="7 8">
    <name type="scientific">Cryomyces minteri</name>
    <dbReference type="NCBI Taxonomy" id="331657"/>
    <lineage>
        <taxon>Eukaryota</taxon>
        <taxon>Fungi</taxon>
        <taxon>Dikarya</taxon>
        <taxon>Ascomycota</taxon>
        <taxon>Pezizomycotina</taxon>
        <taxon>Dothideomycetes</taxon>
        <taxon>Dothideomycetes incertae sedis</taxon>
        <taxon>Cryomyces</taxon>
    </lineage>
</organism>
<keyword evidence="4 5" id="KW-0539">Nucleus</keyword>
<dbReference type="AlphaFoldDB" id="A0A4U0XG02"/>
<feature type="compositionally biased region" description="Basic and acidic residues" evidence="6">
    <location>
        <begin position="236"/>
        <end position="246"/>
    </location>
</feature>
<feature type="region of interest" description="Disordered" evidence="6">
    <location>
        <begin position="87"/>
        <end position="118"/>
    </location>
</feature>
<name>A0A4U0XG02_9PEZI</name>
<comment type="function">
    <text evidence="5">May play a role in ribosome biogenesis.</text>
</comment>
<evidence type="ECO:0000256" key="6">
    <source>
        <dbReference type="SAM" id="MobiDB-lite"/>
    </source>
</evidence>
<evidence type="ECO:0000313" key="7">
    <source>
        <dbReference type="EMBL" id="TKA74283.1"/>
    </source>
</evidence>
<dbReference type="STRING" id="331657.A0A4U0XG02"/>
<evidence type="ECO:0000256" key="5">
    <source>
        <dbReference type="PIRNR" id="PIRNR017302"/>
    </source>
</evidence>
<sequence>MAEVTQAPATYKQSSRKGKKAWRKNVDISEVQEGLENVRDEVIEGGVIAEKPSTDLFALDTAGSAEIQQAYRKTHKPLKADEILAQRSAVPAVDSRKRKTTDGVLEPSSKRNRSGTYVSHRELQRLKSIAFGGETVSKDVIATDAPAHDPWALEEKTLDLKFSFLAGQVDKRPAREPKTVKEPPISLLASGKAVPAVKKPEAGKSYNPAFQDWEALLARAGDAEVLAEKKRLREAAEELERTEKALAEAAKPDPPSDNDYESAWESEWEGIASEVEGDDWLRKKRPERKTPAERNKVKRRKEAERLARAEKMMRRRDEQQKQIKSLARAVEEKERTRASVVVESDASLSDGGDEVLRRRKFGRIPIPAPALELVLADELQDSLRRLRPEGNLLKDRYRNVLLNGKVESRRAITQPKMRKVTRTEKWTYKDWKLK</sequence>
<feature type="compositionally biased region" description="Acidic residues" evidence="6">
    <location>
        <begin position="256"/>
        <end position="268"/>
    </location>
</feature>
<dbReference type="InterPro" id="IPR011687">
    <property type="entry name" value="Nop53/GLTSCR2"/>
</dbReference>
<dbReference type="GO" id="GO:0006364">
    <property type="term" value="P:rRNA processing"/>
    <property type="evidence" value="ECO:0007669"/>
    <property type="project" value="TreeGrafter"/>
</dbReference>
<gene>
    <name evidence="7" type="ORF">B0A49_04817</name>
</gene>
<comment type="similarity">
    <text evidence="1 5">Belongs to the NOP53 family.</text>
</comment>
<accession>A0A4U0XG02</accession>
<dbReference type="PANTHER" id="PTHR14211">
    <property type="entry name" value="GLIOMA SUPPRESSOR CANDIDATE REGION GENE 2"/>
    <property type="match status" value="1"/>
</dbReference>
<comment type="subcellular location">
    <subcellularLocation>
        <location evidence="5">Nucleus</location>
        <location evidence="5">Nucleolus</location>
    </subcellularLocation>
    <subcellularLocation>
        <location evidence="5">Nucleus</location>
        <location evidence="5">Nucleoplasm</location>
    </subcellularLocation>
</comment>
<feature type="region of interest" description="Disordered" evidence="6">
    <location>
        <begin position="236"/>
        <end position="321"/>
    </location>
</feature>
<dbReference type="PIRSF" id="PIRSF017302">
    <property type="entry name" value="Gltscr2"/>
    <property type="match status" value="1"/>
</dbReference>
<dbReference type="Proteomes" id="UP000308768">
    <property type="component" value="Unassembled WGS sequence"/>
</dbReference>
<dbReference type="EMBL" id="NAJN01000370">
    <property type="protein sequence ID" value="TKA74283.1"/>
    <property type="molecule type" value="Genomic_DNA"/>
</dbReference>
<feature type="region of interest" description="Disordered" evidence="6">
    <location>
        <begin position="1"/>
        <end position="22"/>
    </location>
</feature>
<protein>
    <recommendedName>
        <fullName evidence="2 5">Ribosome biogenesis protein NOP53</fullName>
    </recommendedName>
</protein>
<evidence type="ECO:0000256" key="4">
    <source>
        <dbReference type="ARBA" id="ARBA00023242"/>
    </source>
</evidence>
<dbReference type="GO" id="GO:0000027">
    <property type="term" value="P:ribosomal large subunit assembly"/>
    <property type="evidence" value="ECO:0007669"/>
    <property type="project" value="UniProtKB-UniRule"/>
</dbReference>
<evidence type="ECO:0000256" key="2">
    <source>
        <dbReference type="ARBA" id="ARBA00018339"/>
    </source>
</evidence>
<evidence type="ECO:0000313" key="8">
    <source>
        <dbReference type="Proteomes" id="UP000308768"/>
    </source>
</evidence>
<dbReference type="GO" id="GO:0005654">
    <property type="term" value="C:nucleoplasm"/>
    <property type="evidence" value="ECO:0007669"/>
    <property type="project" value="UniProtKB-SubCell"/>
</dbReference>
<evidence type="ECO:0000256" key="1">
    <source>
        <dbReference type="ARBA" id="ARBA00008838"/>
    </source>
</evidence>
<evidence type="ECO:0000256" key="3">
    <source>
        <dbReference type="ARBA" id="ARBA00022517"/>
    </source>
</evidence>
<dbReference type="GO" id="GO:0005730">
    <property type="term" value="C:nucleolus"/>
    <property type="evidence" value="ECO:0007669"/>
    <property type="project" value="UniProtKB-SubCell"/>
</dbReference>
<keyword evidence="8" id="KW-1185">Reference proteome</keyword>